<reference evidence="1" key="1">
    <citation type="submission" date="2020-04" db="EMBL/GenBank/DDBJ databases">
        <title>Nitratireductor sp. nov. isolated from mangrove soil.</title>
        <authorList>
            <person name="Ye Y."/>
        </authorList>
    </citation>
    <scope>NUCLEOTIDE SEQUENCE</scope>
    <source>
        <strain evidence="1">SY7</strain>
    </source>
</reference>
<dbReference type="KEGG" id="niy:FQ775_07115"/>
<protein>
    <submittedName>
        <fullName evidence="1">Uncharacterized protein</fullName>
    </submittedName>
</protein>
<dbReference type="Proteomes" id="UP000321389">
    <property type="component" value="Chromosome"/>
</dbReference>
<dbReference type="EMBL" id="CP042301">
    <property type="protein sequence ID" value="QDZ00170.1"/>
    <property type="molecule type" value="Genomic_DNA"/>
</dbReference>
<dbReference type="RefSeq" id="WP_146298819.1">
    <property type="nucleotide sequence ID" value="NZ_CP042301.2"/>
</dbReference>
<sequence>MKPPDDIIVLALRSISGEVTRHMRAIAFGYRGVSAKFRFYMESEPTEIERENAEVVATNFDAGHPAKLDSLEIEFVVTKEVLGKLNYLDFCIYRRSE</sequence>
<evidence type="ECO:0000313" key="2">
    <source>
        <dbReference type="Proteomes" id="UP000321389"/>
    </source>
</evidence>
<dbReference type="OrthoDB" id="7854606at2"/>
<proteinExistence type="predicted"/>
<dbReference type="AlphaFoldDB" id="A0A5B8KXB4"/>
<keyword evidence="2" id="KW-1185">Reference proteome</keyword>
<dbReference type="InterPro" id="IPR058702">
    <property type="entry name" value="MafI2-like"/>
</dbReference>
<gene>
    <name evidence="1" type="ORF">FQ775_07115</name>
</gene>
<accession>A0A5B8KXB4</accession>
<evidence type="ECO:0000313" key="1">
    <source>
        <dbReference type="EMBL" id="QDZ00170.1"/>
    </source>
</evidence>
<dbReference type="Pfam" id="PF26541">
    <property type="entry name" value="MafI2"/>
    <property type="match status" value="1"/>
</dbReference>
<name>A0A5B8KXB4_9HYPH</name>
<organism evidence="1 2">
    <name type="scientific">Nitratireductor mangrovi</name>
    <dbReference type="NCBI Taxonomy" id="2599600"/>
    <lineage>
        <taxon>Bacteria</taxon>
        <taxon>Pseudomonadati</taxon>
        <taxon>Pseudomonadota</taxon>
        <taxon>Alphaproteobacteria</taxon>
        <taxon>Hyphomicrobiales</taxon>
        <taxon>Phyllobacteriaceae</taxon>
        <taxon>Nitratireductor</taxon>
    </lineage>
</organism>